<reference evidence="3 4" key="1">
    <citation type="submission" date="2013-07" db="EMBL/GenBank/DDBJ databases">
        <title>Comparative Genomic and Metabolomic Analysis of Twelve Strains of Pseudoalteromonas luteoviolacea.</title>
        <authorList>
            <person name="Vynne N.G."/>
            <person name="Mansson M."/>
            <person name="Gram L."/>
        </authorList>
    </citation>
    <scope>NUCLEOTIDE SEQUENCE [LARGE SCALE GENOMIC DNA]</scope>
    <source>
        <strain evidence="3 4">S4060-1</strain>
    </source>
</reference>
<evidence type="ECO:0000256" key="2">
    <source>
        <dbReference type="SAM" id="Phobius"/>
    </source>
</evidence>
<feature type="transmembrane region" description="Helical" evidence="2">
    <location>
        <begin position="12"/>
        <end position="39"/>
    </location>
</feature>
<evidence type="ECO:0000256" key="1">
    <source>
        <dbReference type="SAM" id="MobiDB-lite"/>
    </source>
</evidence>
<dbReference type="Proteomes" id="UP000076661">
    <property type="component" value="Unassembled WGS sequence"/>
</dbReference>
<gene>
    <name evidence="3" type="ORF">N478_04175</name>
</gene>
<organism evidence="3 4">
    <name type="scientific">Pseudoalteromonas luteoviolacea S4060-1</name>
    <dbReference type="NCBI Taxonomy" id="1365257"/>
    <lineage>
        <taxon>Bacteria</taxon>
        <taxon>Pseudomonadati</taxon>
        <taxon>Pseudomonadota</taxon>
        <taxon>Gammaproteobacteria</taxon>
        <taxon>Alteromonadales</taxon>
        <taxon>Pseudoalteromonadaceae</taxon>
        <taxon>Pseudoalteromonas</taxon>
    </lineage>
</organism>
<keyword evidence="2" id="KW-0472">Membrane</keyword>
<accession>A0A167JKT1</accession>
<evidence type="ECO:0000313" key="4">
    <source>
        <dbReference type="Proteomes" id="UP000076661"/>
    </source>
</evidence>
<dbReference type="EMBL" id="AUXX01000045">
    <property type="protein sequence ID" value="KZN61266.1"/>
    <property type="molecule type" value="Genomic_DNA"/>
</dbReference>
<proteinExistence type="predicted"/>
<protein>
    <submittedName>
        <fullName evidence="3">Uncharacterized protein</fullName>
    </submittedName>
</protein>
<evidence type="ECO:0000313" key="3">
    <source>
        <dbReference type="EMBL" id="KZN61266.1"/>
    </source>
</evidence>
<feature type="region of interest" description="Disordered" evidence="1">
    <location>
        <begin position="76"/>
        <end position="98"/>
    </location>
</feature>
<sequence>MQNNYSLKRHRVLFALLWLEKGKIIGTLLPLVFTFLIAFDFQSRFFNWQLALSWGVPTLLIGFGLGFLFDFSRCSDSNHSQSYDKSPPPPKDGNGPLD</sequence>
<keyword evidence="2" id="KW-0812">Transmembrane</keyword>
<name>A0A167JKT1_9GAMM</name>
<comment type="caution">
    <text evidence="3">The sequence shown here is derived from an EMBL/GenBank/DDBJ whole genome shotgun (WGS) entry which is preliminary data.</text>
</comment>
<dbReference type="AlphaFoldDB" id="A0A167JKT1"/>
<keyword evidence="2" id="KW-1133">Transmembrane helix</keyword>
<dbReference type="PATRIC" id="fig|1365257.3.peg.4148"/>
<feature type="transmembrane region" description="Helical" evidence="2">
    <location>
        <begin position="51"/>
        <end position="71"/>
    </location>
</feature>